<comment type="similarity">
    <text evidence="1 2">Belongs to the metallophosphoesterase superfamily. YfcE family.</text>
</comment>
<dbReference type="PATRIC" id="fig|999415.3.peg.1131"/>
<dbReference type="RefSeq" id="WP_004802930.1">
    <property type="nucleotide sequence ID" value="NZ_KB446648.1"/>
</dbReference>
<dbReference type="NCBIfam" id="NF006988">
    <property type="entry name" value="PRK09453.1"/>
    <property type="match status" value="1"/>
</dbReference>
<dbReference type="GO" id="GO:0016787">
    <property type="term" value="F:hydrolase activity"/>
    <property type="evidence" value="ECO:0007669"/>
    <property type="project" value="UniProtKB-UniRule"/>
</dbReference>
<dbReference type="EC" id="3.1.4.-" evidence="2"/>
<feature type="domain" description="Calcineurin-like phosphoesterase" evidence="3">
    <location>
        <begin position="1"/>
        <end position="161"/>
    </location>
</feature>
<evidence type="ECO:0000256" key="1">
    <source>
        <dbReference type="ARBA" id="ARBA00008950"/>
    </source>
</evidence>
<dbReference type="eggNOG" id="COG0622">
    <property type="taxonomic scope" value="Bacteria"/>
</dbReference>
<reference evidence="4 5" key="1">
    <citation type="submission" date="2013-02" db="EMBL/GenBank/DDBJ databases">
        <title>The Genome Sequence of Lactobacillus catenaformis F0143.</title>
        <authorList>
            <consortium name="The Broad Institute Genome Sequencing Platform"/>
            <person name="Earl A."/>
            <person name="Ward D."/>
            <person name="Feldgarden M."/>
            <person name="Gevers D."/>
            <person name="Izard J."/>
            <person name="Blanton J.M."/>
            <person name="Mathney J."/>
            <person name="Dewhirst F.E."/>
            <person name="Young S.K."/>
            <person name="Zeng Q."/>
            <person name="Gargeya S."/>
            <person name="Fitzgerald M."/>
            <person name="Haas B."/>
            <person name="Abouelleil A."/>
            <person name="Alvarado L."/>
            <person name="Arachchi H.M."/>
            <person name="Berlin A."/>
            <person name="Chapman S.B."/>
            <person name="Gearin G."/>
            <person name="Goldberg J."/>
            <person name="Griggs A."/>
            <person name="Gujja S."/>
            <person name="Hansen M."/>
            <person name="Heiman D."/>
            <person name="Howarth C."/>
            <person name="Larimer J."/>
            <person name="Lui A."/>
            <person name="MacDonald P.J.P."/>
            <person name="McCowen C."/>
            <person name="Montmayeur A."/>
            <person name="Murphy C."/>
            <person name="Neiman D."/>
            <person name="Pearson M."/>
            <person name="Priest M."/>
            <person name="Roberts A."/>
            <person name="Saif S."/>
            <person name="Shea T."/>
            <person name="Sisk P."/>
            <person name="Stolte C."/>
            <person name="Sykes S."/>
            <person name="Wortman J."/>
            <person name="Nusbaum C."/>
            <person name="Birren B."/>
        </authorList>
    </citation>
    <scope>NUCLEOTIDE SEQUENCE [LARGE SCALE GENOMIC DNA]</scope>
    <source>
        <strain evidence="4 5">OT 569</strain>
    </source>
</reference>
<evidence type="ECO:0000256" key="2">
    <source>
        <dbReference type="RuleBase" id="RU362039"/>
    </source>
</evidence>
<dbReference type="EMBL" id="AGEJ01000018">
    <property type="protein sequence ID" value="EMD16559.1"/>
    <property type="molecule type" value="Genomic_DNA"/>
</dbReference>
<dbReference type="Gene3D" id="3.60.21.10">
    <property type="match status" value="1"/>
</dbReference>
<dbReference type="InterPro" id="IPR000979">
    <property type="entry name" value="Phosphodiesterase_MJ0936/Vps29"/>
</dbReference>
<organism evidence="4 5">
    <name type="scientific">Eggerthia catenaformis OT 569 = DSM 20559</name>
    <dbReference type="NCBI Taxonomy" id="999415"/>
    <lineage>
        <taxon>Bacteria</taxon>
        <taxon>Bacillati</taxon>
        <taxon>Bacillota</taxon>
        <taxon>Erysipelotrichia</taxon>
        <taxon>Erysipelotrichales</taxon>
        <taxon>Coprobacillaceae</taxon>
        <taxon>Eggerthia</taxon>
    </lineage>
</organism>
<dbReference type="AlphaFoldDB" id="M2PLY3"/>
<dbReference type="Proteomes" id="UP000011758">
    <property type="component" value="Unassembled WGS sequence"/>
</dbReference>
<dbReference type="STRING" id="999415.HMPREF9943_01113"/>
<keyword evidence="5" id="KW-1185">Reference proteome</keyword>
<dbReference type="NCBIfam" id="TIGR00040">
    <property type="entry name" value="yfcE"/>
    <property type="match status" value="1"/>
</dbReference>
<dbReference type="BioCyc" id="ECAT999415-HMP:GTTI-1139-MONOMER"/>
<protein>
    <recommendedName>
        <fullName evidence="2">Phosphoesterase</fullName>
        <ecNumber evidence="2">3.1.4.-</ecNumber>
    </recommendedName>
</protein>
<evidence type="ECO:0000313" key="5">
    <source>
        <dbReference type="Proteomes" id="UP000011758"/>
    </source>
</evidence>
<evidence type="ECO:0000313" key="4">
    <source>
        <dbReference type="EMBL" id="EMD16559.1"/>
    </source>
</evidence>
<dbReference type="SUPFAM" id="SSF56300">
    <property type="entry name" value="Metallo-dependent phosphatases"/>
    <property type="match status" value="1"/>
</dbReference>
<dbReference type="InterPro" id="IPR024654">
    <property type="entry name" value="Calcineurin-like_PHP_lpxH"/>
</dbReference>
<accession>M2PLY3</accession>
<dbReference type="InterPro" id="IPR041802">
    <property type="entry name" value="MPP_YfcE"/>
</dbReference>
<comment type="caution">
    <text evidence="4">The sequence shown here is derived from an EMBL/GenBank/DDBJ whole genome shotgun (WGS) entry which is preliminary data.</text>
</comment>
<proteinExistence type="inferred from homology"/>
<dbReference type="InterPro" id="IPR029052">
    <property type="entry name" value="Metallo-depent_PP-like"/>
</dbReference>
<dbReference type="PANTHER" id="PTHR11124">
    <property type="entry name" value="VACUOLAR SORTING PROTEIN VPS29"/>
    <property type="match status" value="1"/>
</dbReference>
<gene>
    <name evidence="4" type="ORF">HMPREF9943_01113</name>
</gene>
<dbReference type="Pfam" id="PF12850">
    <property type="entry name" value="Metallophos_2"/>
    <property type="match status" value="1"/>
</dbReference>
<keyword evidence="2" id="KW-0479">Metal-binding</keyword>
<dbReference type="CDD" id="cd00841">
    <property type="entry name" value="MPP_YfcE"/>
    <property type="match status" value="1"/>
</dbReference>
<name>M2PLY3_9FIRM</name>
<sequence length="181" mass="21307">MKLMIISDIHGSYDDLKRVIDYFDEEHPDKLIILGDILYHGPRNDLPKGYAPKKCIPLLNKYKDKIIAVRGNCDAEVDQMVLDFPIRSDYLLLNCDGHNFFITHGHLYDENHFPYLNKGDVYIYGHYHIPVLIKENNYYKVNPNSISLPKKGEKSFIIYENETFILYNIDKQEINRLNIKK</sequence>
<dbReference type="OrthoDB" id="9800565at2"/>
<dbReference type="GO" id="GO:0046872">
    <property type="term" value="F:metal ion binding"/>
    <property type="evidence" value="ECO:0007669"/>
    <property type="project" value="UniProtKB-KW"/>
</dbReference>
<evidence type="ECO:0000259" key="3">
    <source>
        <dbReference type="Pfam" id="PF12850"/>
    </source>
</evidence>
<comment type="cofactor">
    <cofactor evidence="2">
        <name>a divalent metal cation</name>
        <dbReference type="ChEBI" id="CHEBI:60240"/>
    </cofactor>
</comment>